<dbReference type="Proteomes" id="UP000005237">
    <property type="component" value="Unassembled WGS sequence"/>
</dbReference>
<reference evidence="2" key="2">
    <citation type="submission" date="2022-06" db="UniProtKB">
        <authorList>
            <consortium name="EnsemblMetazoa"/>
        </authorList>
    </citation>
    <scope>IDENTIFICATION</scope>
    <source>
        <strain evidence="2">DF5081</strain>
    </source>
</reference>
<evidence type="ECO:0000256" key="1">
    <source>
        <dbReference type="SAM" id="MobiDB-lite"/>
    </source>
</evidence>
<proteinExistence type="predicted"/>
<evidence type="ECO:0000313" key="3">
    <source>
        <dbReference type="Proteomes" id="UP000005237"/>
    </source>
</evidence>
<feature type="region of interest" description="Disordered" evidence="1">
    <location>
        <begin position="29"/>
        <end position="51"/>
    </location>
</feature>
<feature type="region of interest" description="Disordered" evidence="1">
    <location>
        <begin position="66"/>
        <end position="88"/>
    </location>
</feature>
<reference evidence="3" key="1">
    <citation type="submission" date="2010-08" db="EMBL/GenBank/DDBJ databases">
        <authorList>
            <consortium name="Caenorhabditis japonica Sequencing Consortium"/>
            <person name="Wilson R.K."/>
        </authorList>
    </citation>
    <scope>NUCLEOTIDE SEQUENCE [LARGE SCALE GENOMIC DNA]</scope>
    <source>
        <strain evidence="3">DF5081</strain>
    </source>
</reference>
<keyword evidence="3" id="KW-1185">Reference proteome</keyword>
<dbReference type="EnsemblMetazoa" id="CJA42924.1">
    <property type="protein sequence ID" value="CJA42924.1"/>
    <property type="gene ID" value="WBGene00218772"/>
</dbReference>
<evidence type="ECO:0000313" key="2">
    <source>
        <dbReference type="EnsemblMetazoa" id="CJA42924.1"/>
    </source>
</evidence>
<accession>A0A8R1J0P6</accession>
<dbReference type="AlphaFoldDB" id="A0A8R1J0P6"/>
<sequence>MSTSDVESAAQRPKIQCKDDYDIEINIYDQEEYFPPPPPQQEETETSHTPELQFVVQSIIREAQPPVKQKRHQFGNAPCEEENSSKDATKLPVTSIVLAHIQSFRARSSERSKPIEEPNIPELTPAEANPENVVTIPVTQFSIFVQHAHRGFSAVLPYVHQPIAANNRPVLRFVHVFPRFTPESTPGSSHDIAKLFAENFLAVSYIG</sequence>
<protein>
    <submittedName>
        <fullName evidence="2">Uncharacterized protein</fullName>
    </submittedName>
</protein>
<name>A0A8R1J0P6_CAEJA</name>
<organism evidence="2 3">
    <name type="scientific">Caenorhabditis japonica</name>
    <dbReference type="NCBI Taxonomy" id="281687"/>
    <lineage>
        <taxon>Eukaryota</taxon>
        <taxon>Metazoa</taxon>
        <taxon>Ecdysozoa</taxon>
        <taxon>Nematoda</taxon>
        <taxon>Chromadorea</taxon>
        <taxon>Rhabditida</taxon>
        <taxon>Rhabditina</taxon>
        <taxon>Rhabditomorpha</taxon>
        <taxon>Rhabditoidea</taxon>
        <taxon>Rhabditidae</taxon>
        <taxon>Peloderinae</taxon>
        <taxon>Caenorhabditis</taxon>
    </lineage>
</organism>